<name>A0ABN2ZHR7_9ACTN</name>
<dbReference type="InterPro" id="IPR039421">
    <property type="entry name" value="Type_1_exporter"/>
</dbReference>
<evidence type="ECO:0000256" key="5">
    <source>
        <dbReference type="ARBA" id="ARBA00022989"/>
    </source>
</evidence>
<evidence type="ECO:0000256" key="2">
    <source>
        <dbReference type="ARBA" id="ARBA00022692"/>
    </source>
</evidence>
<feature type="transmembrane region" description="Helical" evidence="7">
    <location>
        <begin position="165"/>
        <end position="192"/>
    </location>
</feature>
<sequence length="613" mass="65658">MITRLAALPGRLAESGRVRALRMLWGAGKGWTAAVALLVAANAVLPNASLVALGYAVGRIPAAAAAHLHGAPGRALAVALLVAGLVYAATLLTGPYQEWLSACVKARLVDDLQSRLMAAVSGPVGVAHLEDPETQNQLELAKGRLTGHVPADAPVALASAAGSRLAGIAACAVLATFRWWLGLALLAVWLLIRRPLRKIVLTQIVGFRTKAEVLRRAWYFLYLAIRPTAAKELRVFGLGDWTIDRYREHWARGMATTRESYARLGRRAYLLAGVVLAVYLVACGTLAYAALHHQIGLRELSVMLPLLPATMYAGTVTTGDISAEWMVSALPDQAALETRLHAARAELSGGRDAAGLPERGIRLEGVRFAYPGGEPVLDGLDLDVPAGRSTAIVGVNGAGKTTLVKLLARMHDPTGGTITVDGVPLRDLDPARWQRRFAAVFQDFNRYPLTLGENIALGAVEHAADEDGRARAAERAGALALAEEIGWDTVLSRQYAGGTNLSGGQWQRVALARALFAVEHGAKLLVLDEPTAWLDVRAEAAFFDRFLDLTRGLTSIVISHRFSTVRRADRICVLDGGRLAEQGSHDELMAAGGIYAEMFRLQAARFHAPEEDA</sequence>
<evidence type="ECO:0000313" key="10">
    <source>
        <dbReference type="Proteomes" id="UP001501020"/>
    </source>
</evidence>
<dbReference type="CDD" id="cd03228">
    <property type="entry name" value="ABCC_MRP_Like"/>
    <property type="match status" value="1"/>
</dbReference>
<feature type="domain" description="ABC transporter" evidence="8">
    <location>
        <begin position="361"/>
        <end position="601"/>
    </location>
</feature>
<dbReference type="Proteomes" id="UP001501020">
    <property type="component" value="Unassembled WGS sequence"/>
</dbReference>
<evidence type="ECO:0000256" key="4">
    <source>
        <dbReference type="ARBA" id="ARBA00022840"/>
    </source>
</evidence>
<dbReference type="Gene3D" id="1.20.1560.10">
    <property type="entry name" value="ABC transporter type 1, transmembrane domain"/>
    <property type="match status" value="1"/>
</dbReference>
<feature type="transmembrane region" description="Helical" evidence="7">
    <location>
        <begin position="268"/>
        <end position="291"/>
    </location>
</feature>
<keyword evidence="2 7" id="KW-0812">Transmembrane</keyword>
<evidence type="ECO:0000256" key="7">
    <source>
        <dbReference type="SAM" id="Phobius"/>
    </source>
</evidence>
<keyword evidence="6 7" id="KW-0472">Membrane</keyword>
<dbReference type="InterPro" id="IPR027417">
    <property type="entry name" value="P-loop_NTPase"/>
</dbReference>
<keyword evidence="3" id="KW-0547">Nucleotide-binding</keyword>
<dbReference type="RefSeq" id="WP_344269121.1">
    <property type="nucleotide sequence ID" value="NZ_BAAAMR010000034.1"/>
</dbReference>
<dbReference type="PROSITE" id="PS50893">
    <property type="entry name" value="ABC_TRANSPORTER_2"/>
    <property type="match status" value="1"/>
</dbReference>
<comment type="caution">
    <text evidence="9">The sequence shown here is derived from an EMBL/GenBank/DDBJ whole genome shotgun (WGS) entry which is preliminary data.</text>
</comment>
<feature type="transmembrane region" description="Helical" evidence="7">
    <location>
        <begin position="31"/>
        <end position="55"/>
    </location>
</feature>
<evidence type="ECO:0000256" key="6">
    <source>
        <dbReference type="ARBA" id="ARBA00023136"/>
    </source>
</evidence>
<keyword evidence="5 7" id="KW-1133">Transmembrane helix</keyword>
<evidence type="ECO:0000313" key="9">
    <source>
        <dbReference type="EMBL" id="GAA2142433.1"/>
    </source>
</evidence>
<dbReference type="EMBL" id="BAAAMR010000034">
    <property type="protein sequence ID" value="GAA2142433.1"/>
    <property type="molecule type" value="Genomic_DNA"/>
</dbReference>
<dbReference type="Pfam" id="PF00005">
    <property type="entry name" value="ABC_tran"/>
    <property type="match status" value="1"/>
</dbReference>
<comment type="subcellular location">
    <subcellularLocation>
        <location evidence="1">Cell membrane</location>
        <topology evidence="1">Multi-pass membrane protein</topology>
    </subcellularLocation>
</comment>
<dbReference type="InterPro" id="IPR017871">
    <property type="entry name" value="ABC_transporter-like_CS"/>
</dbReference>
<dbReference type="SUPFAM" id="SSF90123">
    <property type="entry name" value="ABC transporter transmembrane region"/>
    <property type="match status" value="1"/>
</dbReference>
<dbReference type="SMART" id="SM00382">
    <property type="entry name" value="AAA"/>
    <property type="match status" value="1"/>
</dbReference>
<dbReference type="PROSITE" id="PS00211">
    <property type="entry name" value="ABC_TRANSPORTER_1"/>
    <property type="match status" value="1"/>
</dbReference>
<protein>
    <submittedName>
        <fullName evidence="9">ABC transporter ATP-binding protein</fullName>
    </submittedName>
</protein>
<dbReference type="Gene3D" id="3.40.50.300">
    <property type="entry name" value="P-loop containing nucleotide triphosphate hydrolases"/>
    <property type="match status" value="1"/>
</dbReference>
<feature type="transmembrane region" description="Helical" evidence="7">
    <location>
        <begin position="75"/>
        <end position="92"/>
    </location>
</feature>
<proteinExistence type="predicted"/>
<dbReference type="GO" id="GO:0005524">
    <property type="term" value="F:ATP binding"/>
    <property type="evidence" value="ECO:0007669"/>
    <property type="project" value="UniProtKB-KW"/>
</dbReference>
<dbReference type="InterPro" id="IPR003593">
    <property type="entry name" value="AAA+_ATPase"/>
</dbReference>
<keyword evidence="10" id="KW-1185">Reference proteome</keyword>
<evidence type="ECO:0000256" key="3">
    <source>
        <dbReference type="ARBA" id="ARBA00022741"/>
    </source>
</evidence>
<dbReference type="PANTHER" id="PTHR24221:SF654">
    <property type="entry name" value="ATP-BINDING CASSETTE SUB-FAMILY B MEMBER 6"/>
    <property type="match status" value="1"/>
</dbReference>
<organism evidence="9 10">
    <name type="scientific">Actinomadura napierensis</name>
    <dbReference type="NCBI Taxonomy" id="267854"/>
    <lineage>
        <taxon>Bacteria</taxon>
        <taxon>Bacillati</taxon>
        <taxon>Actinomycetota</taxon>
        <taxon>Actinomycetes</taxon>
        <taxon>Streptosporangiales</taxon>
        <taxon>Thermomonosporaceae</taxon>
        <taxon>Actinomadura</taxon>
    </lineage>
</organism>
<dbReference type="PANTHER" id="PTHR24221">
    <property type="entry name" value="ATP-BINDING CASSETTE SUB-FAMILY B"/>
    <property type="match status" value="1"/>
</dbReference>
<evidence type="ECO:0000256" key="1">
    <source>
        <dbReference type="ARBA" id="ARBA00004651"/>
    </source>
</evidence>
<evidence type="ECO:0000259" key="8">
    <source>
        <dbReference type="PROSITE" id="PS50893"/>
    </source>
</evidence>
<keyword evidence="4 9" id="KW-0067">ATP-binding</keyword>
<dbReference type="SUPFAM" id="SSF52540">
    <property type="entry name" value="P-loop containing nucleoside triphosphate hydrolases"/>
    <property type="match status" value="1"/>
</dbReference>
<accession>A0ABN2ZHR7</accession>
<reference evidence="9 10" key="1">
    <citation type="journal article" date="2019" name="Int. J. Syst. Evol. Microbiol.">
        <title>The Global Catalogue of Microorganisms (GCM) 10K type strain sequencing project: providing services to taxonomists for standard genome sequencing and annotation.</title>
        <authorList>
            <consortium name="The Broad Institute Genomics Platform"/>
            <consortium name="The Broad Institute Genome Sequencing Center for Infectious Disease"/>
            <person name="Wu L."/>
            <person name="Ma J."/>
        </authorList>
    </citation>
    <scope>NUCLEOTIDE SEQUENCE [LARGE SCALE GENOMIC DNA]</scope>
    <source>
        <strain evidence="9 10">JCM 13850</strain>
    </source>
</reference>
<dbReference type="InterPro" id="IPR036640">
    <property type="entry name" value="ABC1_TM_sf"/>
</dbReference>
<gene>
    <name evidence="9" type="ORF">GCM10009727_40600</name>
</gene>
<dbReference type="InterPro" id="IPR003439">
    <property type="entry name" value="ABC_transporter-like_ATP-bd"/>
</dbReference>